<dbReference type="AlphaFoldDB" id="A0A2U1JTW5"/>
<accession>A0A2U1JTW5</accession>
<evidence type="ECO:0000256" key="10">
    <source>
        <dbReference type="SAM" id="Phobius"/>
    </source>
</evidence>
<reference evidence="12 13" key="1">
    <citation type="submission" date="2018-04" db="EMBL/GenBank/DDBJ databases">
        <title>Camelliibacillus theae gen. nov., sp. nov., isolated from Pu'er tea.</title>
        <authorList>
            <person name="Niu L."/>
        </authorList>
    </citation>
    <scope>NUCLEOTIDE SEQUENCE [LARGE SCALE GENOMIC DNA]</scope>
    <source>
        <strain evidence="12 13">T8</strain>
    </source>
</reference>
<evidence type="ECO:0000259" key="11">
    <source>
        <dbReference type="Pfam" id="PF03816"/>
    </source>
</evidence>
<dbReference type="PANTHER" id="PTHR33392:SF6">
    <property type="entry name" value="POLYISOPRENYL-TEICHOIC ACID--PEPTIDOGLYCAN TEICHOIC ACID TRANSFERASE TAGU"/>
    <property type="match status" value="1"/>
</dbReference>
<organism evidence="12 13">
    <name type="scientific">Pueribacillus theae</name>
    <dbReference type="NCBI Taxonomy" id="2171751"/>
    <lineage>
        <taxon>Bacteria</taxon>
        <taxon>Bacillati</taxon>
        <taxon>Bacillota</taxon>
        <taxon>Bacilli</taxon>
        <taxon>Bacillales</taxon>
        <taxon>Bacillaceae</taxon>
        <taxon>Pueribacillus</taxon>
    </lineage>
</organism>
<feature type="domain" description="Cell envelope-related transcriptional attenuator" evidence="11">
    <location>
        <begin position="84"/>
        <end position="226"/>
    </location>
</feature>
<dbReference type="InterPro" id="IPR023734">
    <property type="entry name" value="TagU"/>
</dbReference>
<dbReference type="Gene3D" id="3.40.630.190">
    <property type="entry name" value="LCP protein"/>
    <property type="match status" value="1"/>
</dbReference>
<protein>
    <recommendedName>
        <fullName evidence="9">Polyisoprenyl-teichoic acid--peptidoglycan teichoic acid transferase TagU</fullName>
        <ecNumber evidence="9">2.7.8.-</ecNumber>
    </recommendedName>
</protein>
<evidence type="ECO:0000256" key="8">
    <source>
        <dbReference type="ARBA" id="ARBA00023316"/>
    </source>
</evidence>
<evidence type="ECO:0000313" key="12">
    <source>
        <dbReference type="EMBL" id="PWA08399.1"/>
    </source>
</evidence>
<name>A0A2U1JTW5_9BACI</name>
<evidence type="ECO:0000256" key="4">
    <source>
        <dbReference type="ARBA" id="ARBA00022692"/>
    </source>
</evidence>
<keyword evidence="5 9" id="KW-0735">Signal-anchor</keyword>
<comment type="subcellular location">
    <subcellularLocation>
        <location evidence="9">Cell membrane</location>
        <topology evidence="9">Single-pass type II membrane protein</topology>
    </subcellularLocation>
</comment>
<evidence type="ECO:0000256" key="9">
    <source>
        <dbReference type="HAMAP-Rule" id="MF_01140"/>
    </source>
</evidence>
<keyword evidence="6 9" id="KW-1133">Transmembrane helix</keyword>
<dbReference type="HAMAP" id="MF_01140">
    <property type="entry name" value="TagU_transferase"/>
    <property type="match status" value="1"/>
</dbReference>
<gene>
    <name evidence="9" type="primary">tagU</name>
    <name evidence="12" type="ORF">DCC39_15050</name>
</gene>
<comment type="similarity">
    <text evidence="1 9">Belongs to the LytR/CpsA/Psr (LCP) family.</text>
</comment>
<keyword evidence="8 9" id="KW-0961">Cell wall biogenesis/degradation</keyword>
<dbReference type="InterPro" id="IPR050922">
    <property type="entry name" value="LytR/CpsA/Psr_CW_biosynth"/>
</dbReference>
<keyword evidence="13" id="KW-1185">Reference proteome</keyword>
<feature type="topological domain" description="Extracellular" evidence="9">
    <location>
        <begin position="32"/>
        <end position="308"/>
    </location>
</feature>
<keyword evidence="3 9" id="KW-0808">Transferase</keyword>
<dbReference type="GO" id="GO:0016780">
    <property type="term" value="F:phosphotransferase activity, for other substituted phosphate groups"/>
    <property type="evidence" value="ECO:0007669"/>
    <property type="project" value="UniProtKB-UniRule"/>
</dbReference>
<proteinExistence type="inferred from homology"/>
<sequence>MKRSSSNLKKALIILGTIAGVIALAFGGYAFYLYKSITDTASHIHEPIDRGSSDKRAEQINTSSQDPISFLLLGVDERPGDRGRSDTMVVITVNPKKESMIMFSIPRDTRTEIIGRGSEDKINHAYAFGGSQMSVETVENFLDIPIDYYVKVNMEAFKEIVDAVGGVTVDNKLAFKSGGYQFSEGSVDLDGDAALAYSRMRKGDPKGDLGRNERQQQIIKAIIKKGASPKMITKFNDVLGTLETNVKTNLTFDEMKAIQKNYRAALGNTEQFEVKGSGTKINGIYYYIVSDEEKNEITAKLKEHLEID</sequence>
<feature type="topological domain" description="Cytoplasmic" evidence="9">
    <location>
        <begin position="1"/>
        <end position="10"/>
    </location>
</feature>
<dbReference type="PANTHER" id="PTHR33392">
    <property type="entry name" value="POLYISOPRENYL-TEICHOIC ACID--PEPTIDOGLYCAN TEICHOIC ACID TRANSFERASE TAGU"/>
    <property type="match status" value="1"/>
</dbReference>
<dbReference type="EC" id="2.7.8.-" evidence="9"/>
<comment type="function">
    <text evidence="9">May catalyze the final step in cell wall teichoic acid biosynthesis, the transfer of the anionic cell wall polymers (APs) from their lipid-linked precursor to the cell wall peptidoglycan (PG).</text>
</comment>
<dbReference type="InterPro" id="IPR004474">
    <property type="entry name" value="LytR_CpsA_psr"/>
</dbReference>
<evidence type="ECO:0000256" key="5">
    <source>
        <dbReference type="ARBA" id="ARBA00022968"/>
    </source>
</evidence>
<evidence type="ECO:0000256" key="6">
    <source>
        <dbReference type="ARBA" id="ARBA00022989"/>
    </source>
</evidence>
<dbReference type="GO" id="GO:0070726">
    <property type="term" value="P:cell wall assembly"/>
    <property type="evidence" value="ECO:0007669"/>
    <property type="project" value="UniProtKB-UniRule"/>
</dbReference>
<evidence type="ECO:0000256" key="7">
    <source>
        <dbReference type="ARBA" id="ARBA00023136"/>
    </source>
</evidence>
<dbReference type="NCBIfam" id="TIGR00350">
    <property type="entry name" value="lytR_cpsA_psr"/>
    <property type="match status" value="1"/>
</dbReference>
<feature type="transmembrane region" description="Helical" evidence="10">
    <location>
        <begin position="12"/>
        <end position="34"/>
    </location>
</feature>
<evidence type="ECO:0000256" key="2">
    <source>
        <dbReference type="ARBA" id="ARBA00022475"/>
    </source>
</evidence>
<dbReference type="GO" id="GO:0005886">
    <property type="term" value="C:plasma membrane"/>
    <property type="evidence" value="ECO:0007669"/>
    <property type="project" value="UniProtKB-SubCell"/>
</dbReference>
<evidence type="ECO:0000313" key="13">
    <source>
        <dbReference type="Proteomes" id="UP000245998"/>
    </source>
</evidence>
<evidence type="ECO:0000256" key="1">
    <source>
        <dbReference type="ARBA" id="ARBA00006068"/>
    </source>
</evidence>
<comment type="caution">
    <text evidence="12">The sequence shown here is derived from an EMBL/GenBank/DDBJ whole genome shotgun (WGS) entry which is preliminary data.</text>
</comment>
<keyword evidence="2 9" id="KW-1003">Cell membrane</keyword>
<dbReference type="Proteomes" id="UP000245998">
    <property type="component" value="Unassembled WGS sequence"/>
</dbReference>
<comment type="pathway">
    <text evidence="9">Cell wall biogenesis.</text>
</comment>
<dbReference type="NCBIfam" id="NF006897">
    <property type="entry name" value="PRK09379.1"/>
    <property type="match status" value="1"/>
</dbReference>
<keyword evidence="4 9" id="KW-0812">Transmembrane</keyword>
<dbReference type="EMBL" id="QCZG01000038">
    <property type="protein sequence ID" value="PWA08399.1"/>
    <property type="molecule type" value="Genomic_DNA"/>
</dbReference>
<evidence type="ECO:0000256" key="3">
    <source>
        <dbReference type="ARBA" id="ARBA00022679"/>
    </source>
</evidence>
<keyword evidence="7 9" id="KW-0472">Membrane</keyword>
<dbReference type="Pfam" id="PF03816">
    <property type="entry name" value="LytR_cpsA_psr"/>
    <property type="match status" value="1"/>
</dbReference>